<dbReference type="InterPro" id="IPR007227">
    <property type="entry name" value="Cell_shape_determining_MreD"/>
</dbReference>
<dbReference type="OMA" id="VCVLEFY"/>
<feature type="transmembrane region" description="Helical" evidence="8">
    <location>
        <begin position="108"/>
        <end position="125"/>
    </location>
</feature>
<dbReference type="EMBL" id="WLXI01000042">
    <property type="protein sequence ID" value="MTD01805.1"/>
    <property type="molecule type" value="Genomic_DNA"/>
</dbReference>
<dbReference type="GO" id="GO:0005886">
    <property type="term" value="C:plasma membrane"/>
    <property type="evidence" value="ECO:0007669"/>
    <property type="project" value="UniProtKB-SubCell"/>
</dbReference>
<evidence type="ECO:0000256" key="8">
    <source>
        <dbReference type="SAM" id="Phobius"/>
    </source>
</evidence>
<organism evidence="9 10">
    <name type="scientific">Streptococcus uberis</name>
    <dbReference type="NCBI Taxonomy" id="1349"/>
    <lineage>
        <taxon>Bacteria</taxon>
        <taxon>Bacillati</taxon>
        <taxon>Bacillota</taxon>
        <taxon>Bacilli</taxon>
        <taxon>Lactobacillales</taxon>
        <taxon>Streptococcaceae</taxon>
        <taxon>Streptococcus</taxon>
    </lineage>
</organism>
<comment type="subcellular location">
    <subcellularLocation>
        <location evidence="1">Cell membrane</location>
        <topology evidence="1">Multi-pass membrane protein</topology>
    </subcellularLocation>
</comment>
<dbReference type="GO" id="GO:0008360">
    <property type="term" value="P:regulation of cell shape"/>
    <property type="evidence" value="ECO:0007669"/>
    <property type="project" value="UniProtKB-KW"/>
</dbReference>
<evidence type="ECO:0000256" key="3">
    <source>
        <dbReference type="ARBA" id="ARBA00022475"/>
    </source>
</evidence>
<keyword evidence="6 8" id="KW-1133">Transmembrane helix</keyword>
<accession>A0A6L6G8L2</accession>
<dbReference type="AlphaFoldDB" id="A0A6L6G8L2"/>
<feature type="transmembrane region" description="Helical" evidence="8">
    <location>
        <begin position="137"/>
        <end position="157"/>
    </location>
</feature>
<protein>
    <submittedName>
        <fullName evidence="9">Uncharacterized protein</fullName>
    </submittedName>
</protein>
<keyword evidence="3" id="KW-1003">Cell membrane</keyword>
<proteinExistence type="inferred from homology"/>
<comment type="caution">
    <text evidence="9">The sequence shown here is derived from an EMBL/GenBank/DDBJ whole genome shotgun (WGS) entry which is preliminary data.</text>
</comment>
<name>A0A6L6G8L2_STRUB</name>
<dbReference type="Proteomes" id="UP000483839">
    <property type="component" value="Unassembled WGS sequence"/>
</dbReference>
<comment type="similarity">
    <text evidence="2">Belongs to the MreD family.</text>
</comment>
<evidence type="ECO:0000256" key="1">
    <source>
        <dbReference type="ARBA" id="ARBA00004651"/>
    </source>
</evidence>
<keyword evidence="4 8" id="KW-0812">Transmembrane</keyword>
<evidence type="ECO:0000313" key="10">
    <source>
        <dbReference type="Proteomes" id="UP000483839"/>
    </source>
</evidence>
<evidence type="ECO:0000256" key="7">
    <source>
        <dbReference type="ARBA" id="ARBA00023136"/>
    </source>
</evidence>
<evidence type="ECO:0000256" key="6">
    <source>
        <dbReference type="ARBA" id="ARBA00022989"/>
    </source>
</evidence>
<evidence type="ECO:0000256" key="5">
    <source>
        <dbReference type="ARBA" id="ARBA00022960"/>
    </source>
</evidence>
<feature type="transmembrane region" description="Helical" evidence="8">
    <location>
        <begin position="30"/>
        <end position="49"/>
    </location>
</feature>
<dbReference type="GeneID" id="97128574"/>
<evidence type="ECO:0000256" key="4">
    <source>
        <dbReference type="ARBA" id="ARBA00022692"/>
    </source>
</evidence>
<reference evidence="9 10" key="1">
    <citation type="submission" date="2019-11" db="EMBL/GenBank/DDBJ databases">
        <title>Streptococcus uberis isolated from clinical mastitis cases on a southeastern Queensland dairy.</title>
        <authorList>
            <person name="Workentine M.L."/>
            <person name="Price R."/>
            <person name="Olchowy T."/>
        </authorList>
    </citation>
    <scope>NUCLEOTIDE SEQUENCE [LARGE SCALE GENOMIC DNA]</scope>
    <source>
        <strain evidence="9 10">OLC4459-A17</strain>
    </source>
</reference>
<dbReference type="Pfam" id="PF04093">
    <property type="entry name" value="MreD"/>
    <property type="match status" value="1"/>
</dbReference>
<feature type="transmembrane region" description="Helical" evidence="8">
    <location>
        <begin position="70"/>
        <end position="93"/>
    </location>
</feature>
<keyword evidence="5" id="KW-0133">Cell shape</keyword>
<dbReference type="RefSeq" id="WP_012657588.1">
    <property type="nucleotide sequence ID" value="NZ_BAABQC010000006.1"/>
</dbReference>
<sequence>MRKRFIFYLLLSIPLLLTDAHFSELLYEFSFSHFMVTSYLFVTILFLFCQSEYSQWSFAYAIIFGTIYDYYYFSFLGITVLSLPLFSLTAFGFKKIFSKNLSVFQESLLYTICLFIYVIVTFLLLRNHQFINLSLSFFITYHFLPSLFFNLGIFVIFHKQLHRFFY</sequence>
<keyword evidence="7 8" id="KW-0472">Membrane</keyword>
<evidence type="ECO:0000313" key="9">
    <source>
        <dbReference type="EMBL" id="MTD01805.1"/>
    </source>
</evidence>
<gene>
    <name evidence="9" type="ORF">GKS16_05910</name>
</gene>
<evidence type="ECO:0000256" key="2">
    <source>
        <dbReference type="ARBA" id="ARBA00007776"/>
    </source>
</evidence>